<dbReference type="Proteomes" id="UP001209412">
    <property type="component" value="Unassembled WGS sequence"/>
</dbReference>
<keyword evidence="3" id="KW-1185">Reference proteome</keyword>
<protein>
    <submittedName>
        <fullName evidence="2">Translesion DNA synthesis-associated protein ImuA</fullName>
    </submittedName>
</protein>
<sequence length="164" mass="17576">MTAICQNVESIHPGLWRGSQLAAGHTRVVPCGDVALANELPGGGWPRGALTDLLVQQPGCGEVRLLKPALDAVAGRPVMLIQPPHRLQPSALAWWGVSAEHMAVVRTKQTADALWAAEQVLRAGTCSALIFWQSHVRPESLRRLHLGVGSEFGKNRTLSCLQGA</sequence>
<dbReference type="InterPro" id="IPR047610">
    <property type="entry name" value="ImuA_translesion"/>
</dbReference>
<dbReference type="InterPro" id="IPR017166">
    <property type="entry name" value="UCP037290"/>
</dbReference>
<accession>A0AAP5BLD8</accession>
<gene>
    <name evidence="2" type="primary">imuA</name>
    <name evidence="2" type="ORF">NIE36_42375</name>
    <name evidence="1" type="ORF">OSB80_42485</name>
</gene>
<dbReference type="PIRSF" id="PIRSF037290">
    <property type="entry name" value="UCP037290"/>
    <property type="match status" value="1"/>
</dbReference>
<evidence type="ECO:0000313" key="4">
    <source>
        <dbReference type="Proteomes" id="UP001242288"/>
    </source>
</evidence>
<dbReference type="RefSeq" id="WP_266262042.1">
    <property type="nucleotide sequence ID" value="NZ_JAMXWF010000069.1"/>
</dbReference>
<dbReference type="InterPro" id="IPR027417">
    <property type="entry name" value="P-loop_NTPase"/>
</dbReference>
<proteinExistence type="predicted"/>
<name>A0AAP5BLD8_9BURK</name>
<dbReference type="SUPFAM" id="SSF52540">
    <property type="entry name" value="P-loop containing nucleoside triphosphate hydrolases"/>
    <property type="match status" value="1"/>
</dbReference>
<evidence type="ECO:0000313" key="1">
    <source>
        <dbReference type="EMBL" id="MCX4151965.1"/>
    </source>
</evidence>
<dbReference type="Gene3D" id="3.40.50.300">
    <property type="entry name" value="P-loop containing nucleotide triphosphate hydrolases"/>
    <property type="match status" value="1"/>
</dbReference>
<organism evidence="2 4">
    <name type="scientific">Paraburkholderia madseniana</name>
    <dbReference type="NCBI Taxonomy" id="2599607"/>
    <lineage>
        <taxon>Bacteria</taxon>
        <taxon>Pseudomonadati</taxon>
        <taxon>Pseudomonadota</taxon>
        <taxon>Betaproteobacteria</taxon>
        <taxon>Burkholderiales</taxon>
        <taxon>Burkholderiaceae</taxon>
        <taxon>Paraburkholderia</taxon>
    </lineage>
</organism>
<comment type="caution">
    <text evidence="2">The sequence shown here is derived from an EMBL/GenBank/DDBJ whole genome shotgun (WGS) entry which is preliminary data.</text>
</comment>
<dbReference type="EMBL" id="JAMXWF010000069">
    <property type="protein sequence ID" value="MDQ6413776.1"/>
    <property type="molecule type" value="Genomic_DNA"/>
</dbReference>
<dbReference type="Proteomes" id="UP001242288">
    <property type="component" value="Unassembled WGS sequence"/>
</dbReference>
<dbReference type="AlphaFoldDB" id="A0AAP5BLD8"/>
<evidence type="ECO:0000313" key="2">
    <source>
        <dbReference type="EMBL" id="MDQ6413776.1"/>
    </source>
</evidence>
<reference evidence="2" key="1">
    <citation type="submission" date="2022-06" db="EMBL/GenBank/DDBJ databases">
        <title>PHB producers.</title>
        <authorList>
            <person name="Besaury L."/>
        </authorList>
    </citation>
    <scope>NUCLEOTIDE SEQUENCE</scope>
    <source>
        <strain evidence="2 3">SEWS6</strain>
    </source>
</reference>
<evidence type="ECO:0000313" key="3">
    <source>
        <dbReference type="Proteomes" id="UP001209412"/>
    </source>
</evidence>
<dbReference type="NCBIfam" id="NF033429">
    <property type="entry name" value="ImuA_translesion"/>
    <property type="match status" value="1"/>
</dbReference>
<feature type="non-terminal residue" evidence="2">
    <location>
        <position position="164"/>
    </location>
</feature>
<dbReference type="EMBL" id="JAPKHW010000069">
    <property type="protein sequence ID" value="MCX4151965.1"/>
    <property type="molecule type" value="Genomic_DNA"/>
</dbReference>